<keyword evidence="4" id="KW-1185">Reference proteome</keyword>
<dbReference type="AlphaFoldDB" id="A0A851CIQ1"/>
<accession>A0A851CIQ1</accession>
<evidence type="ECO:0000256" key="1">
    <source>
        <dbReference type="ARBA" id="ARBA00010549"/>
    </source>
</evidence>
<organism evidence="3 4">
    <name type="scientific">Calyptomena viridis</name>
    <name type="common">Lesser green broadbill</name>
    <dbReference type="NCBI Taxonomy" id="135972"/>
    <lineage>
        <taxon>Eukaryota</taxon>
        <taxon>Metazoa</taxon>
        <taxon>Chordata</taxon>
        <taxon>Craniata</taxon>
        <taxon>Vertebrata</taxon>
        <taxon>Euteleostomi</taxon>
        <taxon>Archelosauria</taxon>
        <taxon>Archosauria</taxon>
        <taxon>Dinosauria</taxon>
        <taxon>Saurischia</taxon>
        <taxon>Theropoda</taxon>
        <taxon>Coelurosauria</taxon>
        <taxon>Aves</taxon>
        <taxon>Neognathae</taxon>
        <taxon>Neoaves</taxon>
        <taxon>Telluraves</taxon>
        <taxon>Australaves</taxon>
        <taxon>Passeriformes</taxon>
        <taxon>Eurylaimidae</taxon>
        <taxon>Calyptomena</taxon>
    </lineage>
</organism>
<comment type="similarity">
    <text evidence="1">Belongs to the FAM219 family.</text>
</comment>
<name>A0A851CIQ1_CALVR</name>
<feature type="region of interest" description="Disordered" evidence="2">
    <location>
        <begin position="1"/>
        <end position="23"/>
    </location>
</feature>
<proteinExistence type="inferred from homology"/>
<feature type="non-terminal residue" evidence="3">
    <location>
        <position position="1"/>
    </location>
</feature>
<dbReference type="InterPro" id="IPR029339">
    <property type="entry name" value="FAM219"/>
</dbReference>
<dbReference type="Proteomes" id="UP000642973">
    <property type="component" value="Unassembled WGS sequence"/>
</dbReference>
<protein>
    <submittedName>
        <fullName evidence="3">F219B protein</fullName>
    </submittedName>
</protein>
<dbReference type="PANTHER" id="PTHR31281:SF2">
    <property type="entry name" value="PROTEIN FAM219B"/>
    <property type="match status" value="1"/>
</dbReference>
<feature type="compositionally biased region" description="Polar residues" evidence="2">
    <location>
        <begin position="94"/>
        <end position="104"/>
    </location>
</feature>
<feature type="non-terminal residue" evidence="3">
    <location>
        <position position="130"/>
    </location>
</feature>
<dbReference type="EMBL" id="WEIV01018572">
    <property type="protein sequence ID" value="NWI56223.1"/>
    <property type="molecule type" value="Genomic_DNA"/>
</dbReference>
<dbReference type="PANTHER" id="PTHR31281">
    <property type="entry name" value="PROTEIN FAM219A"/>
    <property type="match status" value="1"/>
</dbReference>
<evidence type="ECO:0000256" key="2">
    <source>
        <dbReference type="SAM" id="MobiDB-lite"/>
    </source>
</evidence>
<sequence length="130" mass="14203">VEKRGPYIMSKPPSIQTKLRKQRELAKAVLRRQGLLGGPTTLKPPPKRLVKFNKGYTALSQTADENLVSLDSDSDGEPGSRCSSGYSSAEARSGQVTQDLSRQLLQDGYHLDEVPDDEDLDLIPPKPVAS</sequence>
<feature type="region of interest" description="Disordered" evidence="2">
    <location>
        <begin position="67"/>
        <end position="130"/>
    </location>
</feature>
<reference evidence="3" key="1">
    <citation type="submission" date="2019-10" db="EMBL/GenBank/DDBJ databases">
        <title>Bird 10,000 Genomes (B10K) Project - Family phase.</title>
        <authorList>
            <person name="Zhang G."/>
        </authorList>
    </citation>
    <scope>NUCLEOTIDE SEQUENCE</scope>
    <source>
        <strain evidence="3">B10K-DU-002-55</strain>
        <tissue evidence="3">Muscle</tissue>
    </source>
</reference>
<evidence type="ECO:0000313" key="3">
    <source>
        <dbReference type="EMBL" id="NWI56223.1"/>
    </source>
</evidence>
<comment type="caution">
    <text evidence="3">The sequence shown here is derived from an EMBL/GenBank/DDBJ whole genome shotgun (WGS) entry which is preliminary data.</text>
</comment>
<evidence type="ECO:0000313" key="4">
    <source>
        <dbReference type="Proteomes" id="UP000642973"/>
    </source>
</evidence>
<dbReference type="Pfam" id="PF15260">
    <property type="entry name" value="FAM219A"/>
    <property type="match status" value="1"/>
</dbReference>
<gene>
    <name evidence="3" type="primary">Fam219b</name>
    <name evidence="3" type="ORF">CALVIR_R05848</name>
</gene>